<comment type="catalytic activity">
    <reaction evidence="18">
        <text>2'-deoxyribonucleotide-(2'-deoxyribose 5'-phosphate)-2'-deoxyribonucleotide-DNA = a 3'-end 2'-deoxyribonucleotide-(2,3-dehydro-2,3-deoxyribose 5'-phosphate)-DNA + a 5'-end 5'-phospho-2'-deoxyribonucleoside-DNA + H(+)</text>
        <dbReference type="Rhea" id="RHEA:66592"/>
        <dbReference type="Rhea" id="RHEA-COMP:13180"/>
        <dbReference type="Rhea" id="RHEA-COMP:16897"/>
        <dbReference type="Rhea" id="RHEA-COMP:17067"/>
        <dbReference type="ChEBI" id="CHEBI:15378"/>
        <dbReference type="ChEBI" id="CHEBI:136412"/>
        <dbReference type="ChEBI" id="CHEBI:157695"/>
        <dbReference type="ChEBI" id="CHEBI:167181"/>
        <dbReference type="EC" id="4.2.99.18"/>
    </reaction>
</comment>
<dbReference type="InterPro" id="IPR022311">
    <property type="entry name" value="PolX-like"/>
</dbReference>
<dbReference type="EC" id="2.7.7.7" evidence="3"/>
<evidence type="ECO:0000259" key="24">
    <source>
        <dbReference type="SMART" id="SM00483"/>
    </source>
</evidence>
<comment type="catalytic activity">
    <reaction evidence="21">
        <text>DNA(n) + a 2'-deoxyribonucleoside 5'-triphosphate = DNA(n+1) + diphosphate</text>
        <dbReference type="Rhea" id="RHEA:22508"/>
        <dbReference type="Rhea" id="RHEA-COMP:17339"/>
        <dbReference type="Rhea" id="RHEA-COMP:17340"/>
        <dbReference type="ChEBI" id="CHEBI:33019"/>
        <dbReference type="ChEBI" id="CHEBI:61560"/>
        <dbReference type="ChEBI" id="CHEBI:173112"/>
        <dbReference type="EC" id="2.7.7.7"/>
    </reaction>
</comment>
<dbReference type="Pfam" id="PF14520">
    <property type="entry name" value="HHH_5"/>
    <property type="match status" value="1"/>
</dbReference>
<accession>A0A1G1ZF96</accession>
<dbReference type="Gene3D" id="1.10.150.20">
    <property type="entry name" value="5' to 3' exonuclease, C-terminal subdomain"/>
    <property type="match status" value="1"/>
</dbReference>
<evidence type="ECO:0000256" key="4">
    <source>
        <dbReference type="ARBA" id="ARBA00012720"/>
    </source>
</evidence>
<evidence type="ECO:0000259" key="23">
    <source>
        <dbReference type="SMART" id="SM00481"/>
    </source>
</evidence>
<dbReference type="CDD" id="cd00141">
    <property type="entry name" value="NT_POLXc"/>
    <property type="match status" value="1"/>
</dbReference>
<evidence type="ECO:0000256" key="20">
    <source>
        <dbReference type="ARBA" id="ARBA00045548"/>
    </source>
</evidence>
<feature type="domain" description="Helix-hairpin-helix DNA-binding motif class 1" evidence="22">
    <location>
        <begin position="93"/>
        <end position="112"/>
    </location>
</feature>
<dbReference type="GO" id="GO:0003887">
    <property type="term" value="F:DNA-directed DNA polymerase activity"/>
    <property type="evidence" value="ECO:0007669"/>
    <property type="project" value="UniProtKB-KW"/>
</dbReference>
<dbReference type="NCBIfam" id="NF006375">
    <property type="entry name" value="PRK08609.1"/>
    <property type="match status" value="1"/>
</dbReference>
<evidence type="ECO:0000256" key="3">
    <source>
        <dbReference type="ARBA" id="ARBA00012417"/>
    </source>
</evidence>
<evidence type="ECO:0000256" key="11">
    <source>
        <dbReference type="ARBA" id="ARBA00022763"/>
    </source>
</evidence>
<proteinExistence type="predicted"/>
<dbReference type="InterPro" id="IPR029398">
    <property type="entry name" value="PolB_thumb"/>
</dbReference>
<evidence type="ECO:0000256" key="19">
    <source>
        <dbReference type="ARBA" id="ARBA00044678"/>
    </source>
</evidence>
<dbReference type="GO" id="GO:0006281">
    <property type="term" value="P:DNA repair"/>
    <property type="evidence" value="ECO:0007669"/>
    <property type="project" value="UniProtKB-KW"/>
</dbReference>
<evidence type="ECO:0000256" key="7">
    <source>
        <dbReference type="ARBA" id="ARBA00022634"/>
    </source>
</evidence>
<dbReference type="InterPro" id="IPR004013">
    <property type="entry name" value="PHP_dom"/>
</dbReference>
<dbReference type="InterPro" id="IPR002008">
    <property type="entry name" value="DNA_pol_X_beta-like"/>
</dbReference>
<sequence length="590" mass="66448">MDNQEIAKILNEISIYLDMDAVPFKPRAYEKVAETVSELSEEVKDIYTKGGLKALEAIPGVGASIAEKVEELLKTGHSRYYDGLRKKTPIRLGDFQGIEGLGSKTLKTLYEKLGIRGLRDLEKAIASGRIRNLKGFGVKSEENILKGIEFLKKSGGRFILGLAMPKIREIESRFRAIKGVEKAVAAGSVRRRKETIGDADILVIIKENQPASAKATAGKIMDYFVNMPEVARVFARGETKSAVKLKNGLDVDVRVVPAESYGAALNYFTGSKEHNIALREIAIKKGWKLNEYGLFKSDKRQAIRDKFIAGRTEEELYEKLGLQYIEPELREMTGEIEASIVGKLPNLVGYDDLKGDLQIQTNWTDGANSIEEMARAAMERGLEYIAITDHTKRLTITNGLDEKRIKKQWQEIDEVNRKLKVKGLKFKVLKGTECDILKDGTMDLPDSILSKCEIAGASVHSVFNLSRKDQTERIKRAMSNPNVDIIFHPTGRILNKREPYDVDVEELVRHAKKTKTVLEINASDRADLKDEYIRKCVGQGVKMSIDSDAHSIFHFEWLEYGIAQARRGWVERGDIINAWPLEKMLKFLKD</sequence>
<evidence type="ECO:0000256" key="16">
    <source>
        <dbReference type="ARBA" id="ARBA00035717"/>
    </source>
</evidence>
<evidence type="ECO:0000256" key="1">
    <source>
        <dbReference type="ARBA" id="ARBA00001946"/>
    </source>
</evidence>
<dbReference type="PRINTS" id="PR00870">
    <property type="entry name" value="DNAPOLXBETA"/>
</dbReference>
<keyword evidence="11" id="KW-0227">DNA damage</keyword>
<dbReference type="InterPro" id="IPR002054">
    <property type="entry name" value="DNA-dir_DNA_pol_X"/>
</dbReference>
<organism evidence="25 26">
    <name type="scientific">Candidatus Harrisonbacteria bacterium RIFCSPHIGHO2_02_FULL_42_16</name>
    <dbReference type="NCBI Taxonomy" id="1798404"/>
    <lineage>
        <taxon>Bacteria</taxon>
        <taxon>Candidatus Harrisoniibacteriota</taxon>
    </lineage>
</organism>
<dbReference type="InterPro" id="IPR043519">
    <property type="entry name" value="NT_sf"/>
</dbReference>
<keyword evidence="12" id="KW-0832">Ubl conjugation</keyword>
<evidence type="ECO:0000256" key="5">
    <source>
        <dbReference type="ARBA" id="ARBA00020020"/>
    </source>
</evidence>
<dbReference type="Proteomes" id="UP000177960">
    <property type="component" value="Unassembled WGS sequence"/>
</dbReference>
<keyword evidence="6" id="KW-0488">Methylation</keyword>
<dbReference type="Gene3D" id="1.10.150.110">
    <property type="entry name" value="DNA polymerase beta, N-terminal domain-like"/>
    <property type="match status" value="1"/>
</dbReference>
<dbReference type="InterPro" id="IPR037160">
    <property type="entry name" value="DNA_Pol_thumb_sf"/>
</dbReference>
<evidence type="ECO:0000256" key="9">
    <source>
        <dbReference type="ARBA" id="ARBA00022695"/>
    </source>
</evidence>
<dbReference type="SUPFAM" id="SSF81301">
    <property type="entry name" value="Nucleotidyltransferase"/>
    <property type="match status" value="1"/>
</dbReference>
<dbReference type="GO" id="GO:0005829">
    <property type="term" value="C:cytosol"/>
    <property type="evidence" value="ECO:0007669"/>
    <property type="project" value="TreeGrafter"/>
</dbReference>
<feature type="domain" description="Helix-hairpin-helix DNA-binding motif class 1" evidence="22">
    <location>
        <begin position="128"/>
        <end position="147"/>
    </location>
</feature>
<dbReference type="PRINTS" id="PR00869">
    <property type="entry name" value="DNAPOLX"/>
</dbReference>
<feature type="domain" description="Polymerase/histidinol phosphatase N-terminal" evidence="23">
    <location>
        <begin position="355"/>
        <end position="438"/>
    </location>
</feature>
<comment type="subcellular location">
    <subcellularLocation>
        <location evidence="2">Cytoplasm</location>
    </subcellularLocation>
</comment>
<dbReference type="CDD" id="cd07436">
    <property type="entry name" value="PHP_PolX"/>
    <property type="match status" value="1"/>
</dbReference>
<dbReference type="SMART" id="SM00483">
    <property type="entry name" value="POLXc"/>
    <property type="match status" value="1"/>
</dbReference>
<keyword evidence="8" id="KW-0808">Transferase</keyword>
<feature type="domain" description="Helix-hairpin-helix DNA-binding motif class 1" evidence="22">
    <location>
        <begin position="53"/>
        <end position="72"/>
    </location>
</feature>
<dbReference type="PANTHER" id="PTHR36928">
    <property type="entry name" value="PHOSPHATASE YCDX-RELATED"/>
    <property type="match status" value="1"/>
</dbReference>
<evidence type="ECO:0000256" key="21">
    <source>
        <dbReference type="ARBA" id="ARBA00049244"/>
    </source>
</evidence>
<keyword evidence="14" id="KW-0915">Sodium</keyword>
<dbReference type="Pfam" id="PF14791">
    <property type="entry name" value="DNA_pol_B_thumb"/>
    <property type="match status" value="1"/>
</dbReference>
<dbReference type="Pfam" id="PF14716">
    <property type="entry name" value="HHH_8"/>
    <property type="match status" value="1"/>
</dbReference>
<dbReference type="PIRSF" id="PIRSF005047">
    <property type="entry name" value="UCP005047_YshC"/>
    <property type="match status" value="1"/>
</dbReference>
<evidence type="ECO:0000256" key="12">
    <source>
        <dbReference type="ARBA" id="ARBA00022843"/>
    </source>
</evidence>
<evidence type="ECO:0000256" key="14">
    <source>
        <dbReference type="ARBA" id="ARBA00023053"/>
    </source>
</evidence>
<name>A0A1G1ZF96_9BACT</name>
<dbReference type="InterPro" id="IPR027421">
    <property type="entry name" value="DNA_pol_lamdba_lyase_dom_sf"/>
</dbReference>
<dbReference type="STRING" id="1798404.A3B92_03960"/>
<gene>
    <name evidence="25" type="ORF">A3B92_03960</name>
</gene>
<evidence type="ECO:0000256" key="13">
    <source>
        <dbReference type="ARBA" id="ARBA00022932"/>
    </source>
</evidence>
<dbReference type="Gene3D" id="3.30.210.10">
    <property type="entry name" value="DNA polymerase, thumb domain"/>
    <property type="match status" value="1"/>
</dbReference>
<dbReference type="InterPro" id="IPR003141">
    <property type="entry name" value="Pol/His_phosphatase_N"/>
</dbReference>
<dbReference type="Gene3D" id="3.20.20.140">
    <property type="entry name" value="Metal-dependent hydrolases"/>
    <property type="match status" value="1"/>
</dbReference>
<dbReference type="InterPro" id="IPR003583">
    <property type="entry name" value="Hlx-hairpin-Hlx_DNA-bd_motif"/>
</dbReference>
<dbReference type="InterPro" id="IPR047967">
    <property type="entry name" value="PolX_PHP"/>
</dbReference>
<comment type="catalytic activity">
    <reaction evidence="19">
        <text>a 5'-end 2'-deoxyribose-2'-deoxyribonucleotide-DNA = (2E,4S)-4-hydroxypenten-2-al-5-phosphate + a 5'-end 5'-phospho-2'-deoxyribonucleoside-DNA + H(+)</text>
        <dbReference type="Rhea" id="RHEA:76255"/>
        <dbReference type="Rhea" id="RHEA-COMP:13180"/>
        <dbReference type="Rhea" id="RHEA-COMP:18657"/>
        <dbReference type="ChEBI" id="CHEBI:15378"/>
        <dbReference type="ChEBI" id="CHEBI:136412"/>
        <dbReference type="ChEBI" id="CHEBI:195194"/>
        <dbReference type="ChEBI" id="CHEBI:195195"/>
    </reaction>
</comment>
<dbReference type="SMART" id="SM00481">
    <property type="entry name" value="POLIIIAc"/>
    <property type="match status" value="1"/>
</dbReference>
<evidence type="ECO:0000256" key="15">
    <source>
        <dbReference type="ARBA" id="ARBA00023204"/>
    </source>
</evidence>
<dbReference type="PANTHER" id="PTHR36928:SF1">
    <property type="entry name" value="PHOSPHATASE YCDX-RELATED"/>
    <property type="match status" value="1"/>
</dbReference>
<evidence type="ECO:0000256" key="8">
    <source>
        <dbReference type="ARBA" id="ARBA00022679"/>
    </source>
</evidence>
<dbReference type="InterPro" id="IPR022312">
    <property type="entry name" value="DNA_pol_X"/>
</dbReference>
<dbReference type="Pfam" id="PF02811">
    <property type="entry name" value="PHP"/>
    <property type="match status" value="1"/>
</dbReference>
<evidence type="ECO:0000256" key="10">
    <source>
        <dbReference type="ARBA" id="ARBA00022705"/>
    </source>
</evidence>
<dbReference type="InterPro" id="IPR016195">
    <property type="entry name" value="Pol/histidinol_Pase-like"/>
</dbReference>
<evidence type="ECO:0000256" key="18">
    <source>
        <dbReference type="ARBA" id="ARBA00044632"/>
    </source>
</evidence>
<dbReference type="GO" id="GO:0008270">
    <property type="term" value="F:zinc ion binding"/>
    <property type="evidence" value="ECO:0007669"/>
    <property type="project" value="TreeGrafter"/>
</dbReference>
<dbReference type="InterPro" id="IPR050243">
    <property type="entry name" value="PHP_phosphatase"/>
</dbReference>
<dbReference type="EMBL" id="MHJG01000025">
    <property type="protein sequence ID" value="OGY63224.1"/>
    <property type="molecule type" value="Genomic_DNA"/>
</dbReference>
<comment type="cofactor">
    <cofactor evidence="1">
        <name>Mg(2+)</name>
        <dbReference type="ChEBI" id="CHEBI:18420"/>
    </cofactor>
</comment>
<dbReference type="SMART" id="SM00278">
    <property type="entry name" value="HhH1"/>
    <property type="match status" value="3"/>
</dbReference>
<keyword evidence="13" id="KW-0239">DNA-directed DNA polymerase</keyword>
<evidence type="ECO:0000313" key="26">
    <source>
        <dbReference type="Proteomes" id="UP000177960"/>
    </source>
</evidence>
<keyword evidence="10" id="KW-0235">DNA replication</keyword>
<feature type="domain" description="DNA-directed DNA polymerase X" evidence="24">
    <location>
        <begin position="1"/>
        <end position="331"/>
    </location>
</feature>
<dbReference type="EC" id="4.2.99.18" evidence="4"/>
<keyword evidence="15" id="KW-0234">DNA repair</keyword>
<dbReference type="GO" id="GO:0003677">
    <property type="term" value="F:DNA binding"/>
    <property type="evidence" value="ECO:0007669"/>
    <property type="project" value="InterPro"/>
</dbReference>
<dbReference type="InterPro" id="IPR010996">
    <property type="entry name" value="HHH_MUS81"/>
</dbReference>
<keyword evidence="9" id="KW-0548">Nucleotidyltransferase</keyword>
<dbReference type="Gene3D" id="3.30.460.10">
    <property type="entry name" value="Beta Polymerase, domain 2"/>
    <property type="match status" value="1"/>
</dbReference>
<comment type="function">
    <text evidence="20">Repair polymerase that plays a key role in base-excision repair. During this process, the damaged base is excised by specific DNA glycosylases, the DNA backbone is nicked at the abasic site by an apurinic/apyrimidic (AP) endonuclease, and POLB removes 5'-deoxyribose-phosphate from the preincised AP site acting as a 5'-deoxyribose-phosphate lyase (5'-dRP lyase); through its DNA polymerase activity, it adds one nucleotide to the 3' end of the arising single-nucleotide gap. Conducts 'gap-filling' DNA synthesis in a stepwise distributive fashion rather than in a processive fashion as for other DNA polymerases. It is also able to cleave sugar-phosphate bonds 3' to an intact AP site, acting as an AP lyase.</text>
</comment>
<evidence type="ECO:0000256" key="6">
    <source>
        <dbReference type="ARBA" id="ARBA00022481"/>
    </source>
</evidence>
<evidence type="ECO:0000313" key="25">
    <source>
        <dbReference type="EMBL" id="OGY63224.1"/>
    </source>
</evidence>
<reference evidence="25 26" key="1">
    <citation type="journal article" date="2016" name="Nat. Commun.">
        <title>Thousands of microbial genomes shed light on interconnected biogeochemical processes in an aquifer system.</title>
        <authorList>
            <person name="Anantharaman K."/>
            <person name="Brown C.T."/>
            <person name="Hug L.A."/>
            <person name="Sharon I."/>
            <person name="Castelle C.J."/>
            <person name="Probst A.J."/>
            <person name="Thomas B.C."/>
            <person name="Singh A."/>
            <person name="Wilkins M.J."/>
            <person name="Karaoz U."/>
            <person name="Brodie E.L."/>
            <person name="Williams K.H."/>
            <person name="Hubbard S.S."/>
            <person name="Banfield J.F."/>
        </authorList>
    </citation>
    <scope>NUCLEOTIDE SEQUENCE [LARGE SCALE GENOMIC DNA]</scope>
</reference>
<dbReference type="SUPFAM" id="SSF89550">
    <property type="entry name" value="PHP domain-like"/>
    <property type="match status" value="1"/>
</dbReference>
<dbReference type="SUPFAM" id="SSF47802">
    <property type="entry name" value="DNA polymerase beta, N-terminal domain-like"/>
    <property type="match status" value="1"/>
</dbReference>
<dbReference type="AlphaFoldDB" id="A0A1G1ZF96"/>
<evidence type="ECO:0000256" key="2">
    <source>
        <dbReference type="ARBA" id="ARBA00004496"/>
    </source>
</evidence>
<comment type="caution">
    <text evidence="25">The sequence shown here is derived from an EMBL/GenBank/DDBJ whole genome shotgun (WGS) entry which is preliminary data.</text>
</comment>
<evidence type="ECO:0000259" key="22">
    <source>
        <dbReference type="SMART" id="SM00278"/>
    </source>
</evidence>
<evidence type="ECO:0000256" key="17">
    <source>
        <dbReference type="ARBA" id="ARBA00035726"/>
    </source>
</evidence>
<dbReference type="GO" id="GO:0140078">
    <property type="term" value="F:class I DNA-(apurinic or apyrimidinic site) endonuclease activity"/>
    <property type="evidence" value="ECO:0007669"/>
    <property type="project" value="UniProtKB-EC"/>
</dbReference>
<dbReference type="GO" id="GO:0042578">
    <property type="term" value="F:phosphoric ester hydrolase activity"/>
    <property type="evidence" value="ECO:0007669"/>
    <property type="project" value="TreeGrafter"/>
</dbReference>
<protein>
    <recommendedName>
        <fullName evidence="5">DNA polymerase beta</fullName>
        <ecNumber evidence="3">2.7.7.7</ecNumber>
        <ecNumber evidence="4">4.2.99.18</ecNumber>
    </recommendedName>
    <alternativeName>
        <fullName evidence="16">5'-deoxyribose-phosphate lyase</fullName>
    </alternativeName>
    <alternativeName>
        <fullName evidence="17">AP lyase</fullName>
    </alternativeName>
</protein>
<keyword evidence="7" id="KW-0237">DNA synthesis</keyword>